<dbReference type="VEuPathDB" id="FungiDB:SPRG_10835"/>
<keyword evidence="2" id="KW-1185">Reference proteome</keyword>
<gene>
    <name evidence="1" type="ORF">SPRG_10835</name>
</gene>
<reference evidence="1 2" key="1">
    <citation type="journal article" date="2013" name="PLoS Genet.">
        <title>Distinctive expansion of potential virulence genes in the genome of the oomycete fish pathogen Saprolegnia parasitica.</title>
        <authorList>
            <person name="Jiang R.H."/>
            <person name="de Bruijn I."/>
            <person name="Haas B.J."/>
            <person name="Belmonte R."/>
            <person name="Lobach L."/>
            <person name="Christie J."/>
            <person name="van den Ackerveken G."/>
            <person name="Bottin A."/>
            <person name="Bulone V."/>
            <person name="Diaz-Moreno S.M."/>
            <person name="Dumas B."/>
            <person name="Fan L."/>
            <person name="Gaulin E."/>
            <person name="Govers F."/>
            <person name="Grenville-Briggs L.J."/>
            <person name="Horner N.R."/>
            <person name="Levin J.Z."/>
            <person name="Mammella M."/>
            <person name="Meijer H.J."/>
            <person name="Morris P."/>
            <person name="Nusbaum C."/>
            <person name="Oome S."/>
            <person name="Phillips A.J."/>
            <person name="van Rooyen D."/>
            <person name="Rzeszutek E."/>
            <person name="Saraiva M."/>
            <person name="Secombes C.J."/>
            <person name="Seidl M.F."/>
            <person name="Snel B."/>
            <person name="Stassen J.H."/>
            <person name="Sykes S."/>
            <person name="Tripathy S."/>
            <person name="van den Berg H."/>
            <person name="Vega-Arreguin J.C."/>
            <person name="Wawra S."/>
            <person name="Young S.K."/>
            <person name="Zeng Q."/>
            <person name="Dieguez-Uribeondo J."/>
            <person name="Russ C."/>
            <person name="Tyler B.M."/>
            <person name="van West P."/>
        </authorList>
    </citation>
    <scope>NUCLEOTIDE SEQUENCE [LARGE SCALE GENOMIC DNA]</scope>
    <source>
        <strain evidence="1 2">CBS 223.65</strain>
    </source>
</reference>
<sequence length="102" mass="11742">MDEAEFSRLLGQFPVVRQSTYCRVAWKTDATPRSTITQEETDAPSKKMKTDVSLSTAIETYMQEYFTPAEATRIRIAFEKAHADLVDQLCLEDVEDMCHQFQ</sequence>
<name>A0A067CB46_SAPPC</name>
<accession>A0A067CB46</accession>
<dbReference type="GeneID" id="24132921"/>
<evidence type="ECO:0000313" key="1">
    <source>
        <dbReference type="EMBL" id="KDO24047.1"/>
    </source>
</evidence>
<dbReference type="OrthoDB" id="59650at2759"/>
<dbReference type="AlphaFoldDB" id="A0A067CB46"/>
<dbReference type="RefSeq" id="XP_012205184.1">
    <property type="nucleotide sequence ID" value="XM_012349794.1"/>
</dbReference>
<dbReference type="Proteomes" id="UP000030745">
    <property type="component" value="Unassembled WGS sequence"/>
</dbReference>
<protein>
    <submittedName>
        <fullName evidence="1">Uncharacterized protein</fullName>
    </submittedName>
</protein>
<dbReference type="KEGG" id="spar:SPRG_10835"/>
<dbReference type="EMBL" id="KK583246">
    <property type="protein sequence ID" value="KDO24047.1"/>
    <property type="molecule type" value="Genomic_DNA"/>
</dbReference>
<evidence type="ECO:0000313" key="2">
    <source>
        <dbReference type="Proteomes" id="UP000030745"/>
    </source>
</evidence>
<dbReference type="OMA" id="DVEDMCH"/>
<proteinExistence type="predicted"/>
<organism evidence="1 2">
    <name type="scientific">Saprolegnia parasitica (strain CBS 223.65)</name>
    <dbReference type="NCBI Taxonomy" id="695850"/>
    <lineage>
        <taxon>Eukaryota</taxon>
        <taxon>Sar</taxon>
        <taxon>Stramenopiles</taxon>
        <taxon>Oomycota</taxon>
        <taxon>Saprolegniomycetes</taxon>
        <taxon>Saprolegniales</taxon>
        <taxon>Saprolegniaceae</taxon>
        <taxon>Saprolegnia</taxon>
    </lineage>
</organism>